<organism evidence="2">
    <name type="scientific">bioreactor metagenome</name>
    <dbReference type="NCBI Taxonomy" id="1076179"/>
    <lineage>
        <taxon>unclassified sequences</taxon>
        <taxon>metagenomes</taxon>
        <taxon>ecological metagenomes</taxon>
    </lineage>
</organism>
<name>A0A645J7Z1_9ZZZZ</name>
<comment type="caution">
    <text evidence="2">The sequence shown here is derived from an EMBL/GenBank/DDBJ whole genome shotgun (WGS) entry which is preliminary data.</text>
</comment>
<reference evidence="2" key="1">
    <citation type="submission" date="2019-08" db="EMBL/GenBank/DDBJ databases">
        <authorList>
            <person name="Kucharzyk K."/>
            <person name="Murdoch R.W."/>
            <person name="Higgins S."/>
            <person name="Loffler F."/>
        </authorList>
    </citation>
    <scope>NUCLEOTIDE SEQUENCE</scope>
</reference>
<evidence type="ECO:0000313" key="2">
    <source>
        <dbReference type="EMBL" id="MPN59825.1"/>
    </source>
</evidence>
<proteinExistence type="predicted"/>
<keyword evidence="1" id="KW-0812">Transmembrane</keyword>
<keyword evidence="1" id="KW-1133">Transmembrane helix</keyword>
<dbReference type="EMBL" id="VSSQ01134287">
    <property type="protein sequence ID" value="MPN59825.1"/>
    <property type="molecule type" value="Genomic_DNA"/>
</dbReference>
<accession>A0A645J7Z1</accession>
<protein>
    <submittedName>
        <fullName evidence="2">Uncharacterized protein</fullName>
    </submittedName>
</protein>
<gene>
    <name evidence="2" type="ORF">SDC9_207547</name>
</gene>
<dbReference type="AlphaFoldDB" id="A0A645J7Z1"/>
<evidence type="ECO:0000256" key="1">
    <source>
        <dbReference type="SAM" id="Phobius"/>
    </source>
</evidence>
<sequence>MHLGVGPLHRIQLNARGIFSRIDRRYGTAAHADAVVVTTQHHHLLAAVGIAFSGIALVGIAHATGKHDYLVVTKLLVVLGVFKGEYRAADQRLAEFVAKVGGTV</sequence>
<feature type="transmembrane region" description="Helical" evidence="1">
    <location>
        <begin position="44"/>
        <end position="64"/>
    </location>
</feature>
<keyword evidence="1" id="KW-0472">Membrane</keyword>